<accession>A0A800NE23</accession>
<name>A0A800NE23_CYTFI</name>
<evidence type="ECO:0000313" key="2">
    <source>
        <dbReference type="EMBL" id="KAF0825178.1"/>
    </source>
</evidence>
<dbReference type="OrthoDB" id="2939829at2"/>
<comment type="caution">
    <text evidence="2">The sequence shown here is derived from an EMBL/GenBank/DDBJ whole genome shotgun (WGS) entry which is preliminary data.</text>
</comment>
<dbReference type="AlphaFoldDB" id="A0A800NE23"/>
<dbReference type="Proteomes" id="UP000465778">
    <property type="component" value="Unassembled WGS sequence"/>
</dbReference>
<dbReference type="RefSeq" id="WP_159344392.1">
    <property type="nucleotide sequence ID" value="NZ_JBALOT010000070.1"/>
</dbReference>
<dbReference type="EMBL" id="VDEM01000006">
    <property type="protein sequence ID" value="KAF0825178.1"/>
    <property type="molecule type" value="Genomic_DNA"/>
</dbReference>
<feature type="chain" id="PRO_5031576989" evidence="1">
    <location>
        <begin position="24"/>
        <end position="224"/>
    </location>
</feature>
<evidence type="ECO:0000256" key="1">
    <source>
        <dbReference type="SAM" id="SignalP"/>
    </source>
</evidence>
<reference evidence="2 3" key="1">
    <citation type="journal article" date="2020" name="G3 (Bethesda)">
        <title>Whole Genome Sequencing and Comparative Genomics of Two Nematicidal Bacillus Strains Reveals a Wide Range of Possible Virulence Factors.</title>
        <authorList>
            <person name="Susic N."/>
            <person name="Janezic S."/>
            <person name="Rupnik M."/>
            <person name="Geric Stare B."/>
        </authorList>
    </citation>
    <scope>NUCLEOTIDE SEQUENCE [LARGE SCALE GENOMIC DNA]</scope>
    <source>
        <strain evidence="2 3">I-1582</strain>
    </source>
</reference>
<keyword evidence="1" id="KW-0732">Signal</keyword>
<sequence length="224" mass="24305">MKLKQVSLAVAASFLLVTPSSFAQGNPESEVKISVQDKVDTLKPYIEVYDKEGKLVKKYSDAEIQLLIEKAKQSNKVLEAAETPADSPYVHITDENNLLTDSSVEGAVEEQQAALSDFGIMSTTYNYSGATISSSLYVRSGYYFPNPTTITFNTSTKFEGLNIRLWKSGSTIPSGSVKIGGFLGGVAVPLSNLYSYDGSYKIQLINANTNGATIKLNAGTFYYN</sequence>
<protein>
    <submittedName>
        <fullName evidence="2">Uncharacterized protein</fullName>
    </submittedName>
</protein>
<gene>
    <name evidence="2" type="ORF">KIS1582_0965</name>
</gene>
<organism evidence="2 3">
    <name type="scientific">Cytobacillus firmus</name>
    <name type="common">Bacillus firmus</name>
    <dbReference type="NCBI Taxonomy" id="1399"/>
    <lineage>
        <taxon>Bacteria</taxon>
        <taxon>Bacillati</taxon>
        <taxon>Bacillota</taxon>
        <taxon>Bacilli</taxon>
        <taxon>Bacillales</taxon>
        <taxon>Bacillaceae</taxon>
        <taxon>Cytobacillus</taxon>
    </lineage>
</organism>
<evidence type="ECO:0000313" key="3">
    <source>
        <dbReference type="Proteomes" id="UP000465778"/>
    </source>
</evidence>
<proteinExistence type="predicted"/>
<feature type="signal peptide" evidence="1">
    <location>
        <begin position="1"/>
        <end position="23"/>
    </location>
</feature>